<dbReference type="Gene3D" id="3.90.780.10">
    <property type="entry name" value="5'-Nucleotidase, C-terminal domain"/>
    <property type="match status" value="1"/>
</dbReference>
<dbReference type="RefSeq" id="WP_273638682.1">
    <property type="nucleotide sequence ID" value="NZ_JAQQXP010000001.1"/>
</dbReference>
<feature type="domain" description="5'-Nucleotidase C-terminal" evidence="2">
    <location>
        <begin position="310"/>
        <end position="457"/>
    </location>
</feature>
<dbReference type="InterPro" id="IPR008334">
    <property type="entry name" value="5'-Nucleotdase_C"/>
</dbReference>
<accession>A0ABT5KZ23</accession>
<proteinExistence type="inferred from homology"/>
<name>A0ABT5KZ23_9ALTE</name>
<dbReference type="InterPro" id="IPR029052">
    <property type="entry name" value="Metallo-depent_PP-like"/>
</dbReference>
<dbReference type="InterPro" id="IPR036907">
    <property type="entry name" value="5'-Nucleotdase_C_sf"/>
</dbReference>
<dbReference type="Gene3D" id="3.60.21.10">
    <property type="match status" value="1"/>
</dbReference>
<sequence length="507" mass="55326">MLCLIRGSSLLLIFLSAVVATSVIGATRNLTLIYAAEMPLIDDPNGNYAQLATLLKRSRDEQPTVFLFGGASLAPSLLSSLDRGAHVIDVLNSLEPDAMAVAKREFSFFEDELSLRAYEAAFPIILSNAYDPATQGNVDGLREQLIINQNNVKVGVIVALHESVIAEFRLTRLQVNDAPDVFYEQARQMRESGADIIVLMVSNDHPFLNQMLEDSTIDLVLRTDPHFDQSNTLMADTSPGYVFVTQRSTAAVLSLSWQSDTAADVSLNVDQVPLNSLPEEPAIAQQINAYTKRISALLKEEVAVLNTAMNTQRYAVRTSENAFASLISDALREASHSDVAIINGGAIRGERQYQAGHKLTREDVTSELPFRSHIRVLKITGQQLLAALENGVSEIESVSGRFPHVSGMQFTVDLSEPPGQRVKHLLVNSEPVSKTAVYTLATSDFLAGGGDGYESIKEAEEVPFSQQVTPLIVDIVISVFKRQQQLYAPSGGRIAISSNTSDTNNYD</sequence>
<evidence type="ECO:0000313" key="4">
    <source>
        <dbReference type="Proteomes" id="UP001218788"/>
    </source>
</evidence>
<comment type="caution">
    <text evidence="3">The sequence shown here is derived from an EMBL/GenBank/DDBJ whole genome shotgun (WGS) entry which is preliminary data.</text>
</comment>
<dbReference type="PANTHER" id="PTHR11575">
    <property type="entry name" value="5'-NUCLEOTIDASE-RELATED"/>
    <property type="match status" value="1"/>
</dbReference>
<dbReference type="EMBL" id="JAQQXP010000001">
    <property type="protein sequence ID" value="MDC8830020.1"/>
    <property type="molecule type" value="Genomic_DNA"/>
</dbReference>
<keyword evidence="1" id="KW-0547">Nucleotide-binding</keyword>
<dbReference type="Proteomes" id="UP001218788">
    <property type="component" value="Unassembled WGS sequence"/>
</dbReference>
<dbReference type="PANTHER" id="PTHR11575:SF24">
    <property type="entry name" value="5'-NUCLEOTIDASE"/>
    <property type="match status" value="1"/>
</dbReference>
<organism evidence="3 4">
    <name type="scientific">Alteromonas gilva</name>
    <dbReference type="NCBI Taxonomy" id="2987522"/>
    <lineage>
        <taxon>Bacteria</taxon>
        <taxon>Pseudomonadati</taxon>
        <taxon>Pseudomonadota</taxon>
        <taxon>Gammaproteobacteria</taxon>
        <taxon>Alteromonadales</taxon>
        <taxon>Alteromonadaceae</taxon>
        <taxon>Alteromonas/Salinimonas group</taxon>
        <taxon>Alteromonas</taxon>
    </lineage>
</organism>
<keyword evidence="1" id="KW-0378">Hydrolase</keyword>
<dbReference type="InterPro" id="IPR006179">
    <property type="entry name" value="5_nucleotidase/apyrase"/>
</dbReference>
<dbReference type="Pfam" id="PF02872">
    <property type="entry name" value="5_nucleotid_C"/>
    <property type="match status" value="1"/>
</dbReference>
<protein>
    <submittedName>
        <fullName evidence="3">5'-nucleotidase C-terminal domain-containing protein</fullName>
    </submittedName>
</protein>
<evidence type="ECO:0000313" key="3">
    <source>
        <dbReference type="EMBL" id="MDC8830020.1"/>
    </source>
</evidence>
<gene>
    <name evidence="3" type="ORF">OIK42_04490</name>
</gene>
<comment type="similarity">
    <text evidence="1">Belongs to the 5'-nucleotidase family.</text>
</comment>
<evidence type="ECO:0000259" key="2">
    <source>
        <dbReference type="Pfam" id="PF02872"/>
    </source>
</evidence>
<keyword evidence="4" id="KW-1185">Reference proteome</keyword>
<dbReference type="SUPFAM" id="SSF56300">
    <property type="entry name" value="Metallo-dependent phosphatases"/>
    <property type="match status" value="1"/>
</dbReference>
<dbReference type="SUPFAM" id="SSF55816">
    <property type="entry name" value="5'-nucleotidase (syn. UDP-sugar hydrolase), C-terminal domain"/>
    <property type="match status" value="1"/>
</dbReference>
<evidence type="ECO:0000256" key="1">
    <source>
        <dbReference type="RuleBase" id="RU362119"/>
    </source>
</evidence>
<dbReference type="PRINTS" id="PR01607">
    <property type="entry name" value="APYRASEFAMLY"/>
</dbReference>
<reference evidence="3 4" key="1">
    <citation type="submission" date="2022-10" db="EMBL/GenBank/DDBJ databases">
        <title>Alteromonas sp. chi3 Genome sequencing.</title>
        <authorList>
            <person name="Park S."/>
        </authorList>
    </citation>
    <scope>NUCLEOTIDE SEQUENCE [LARGE SCALE GENOMIC DNA]</scope>
    <source>
        <strain evidence="4">chi3</strain>
    </source>
</reference>